<dbReference type="OMA" id="ECHEAHE"/>
<keyword evidence="1" id="KW-0560">Oxidoreductase</keyword>
<evidence type="ECO:0000256" key="1">
    <source>
        <dbReference type="ARBA" id="ARBA00023002"/>
    </source>
</evidence>
<gene>
    <name evidence="2" type="ORF">BDV34DRAFT_195081</name>
</gene>
<proteinExistence type="predicted"/>
<sequence>MLRYYSGMRFVYNLIPSLEKSKDPRVVSVLAAGKEGLIEEGNLDLKQRFSISASNSYPATMTSLLFQVLATKHRTISFVHEFPGFVATPLLKHSLGNIAGTLLGLLMKPLMMKPSESGEWAVFLSTSHSFPPKDSPGRKGARVARSPTGLVGDGVYLVNYDGEDVTNQRIMGQLRASGFLSTVEKHTLETIRLLSC</sequence>
<organism evidence="2 3">
    <name type="scientific">Aspergillus parasiticus</name>
    <dbReference type="NCBI Taxonomy" id="5067"/>
    <lineage>
        <taxon>Eukaryota</taxon>
        <taxon>Fungi</taxon>
        <taxon>Dikarya</taxon>
        <taxon>Ascomycota</taxon>
        <taxon>Pezizomycotina</taxon>
        <taxon>Eurotiomycetes</taxon>
        <taxon>Eurotiomycetidae</taxon>
        <taxon>Eurotiales</taxon>
        <taxon>Aspergillaceae</taxon>
        <taxon>Aspergillus</taxon>
        <taxon>Aspergillus subgen. Circumdati</taxon>
    </lineage>
</organism>
<dbReference type="InterPro" id="IPR052228">
    <property type="entry name" value="Sec_Metab_Biosynth_Oxidored"/>
</dbReference>
<dbReference type="AlphaFoldDB" id="A0A5N6DKS5"/>
<dbReference type="EMBL" id="ML734968">
    <property type="protein sequence ID" value="KAB8205715.1"/>
    <property type="molecule type" value="Genomic_DNA"/>
</dbReference>
<dbReference type="GO" id="GO:0016491">
    <property type="term" value="F:oxidoreductase activity"/>
    <property type="evidence" value="ECO:0007669"/>
    <property type="project" value="UniProtKB-KW"/>
</dbReference>
<dbReference type="PANTHER" id="PTHR47534:SF3">
    <property type="entry name" value="ALCOHOL DEHYDROGENASE-LIKE C-TERMINAL DOMAIN-CONTAINING PROTEIN"/>
    <property type="match status" value="1"/>
</dbReference>
<dbReference type="PANTHER" id="PTHR47534">
    <property type="entry name" value="YALI0E05731P"/>
    <property type="match status" value="1"/>
</dbReference>
<dbReference type="VEuPathDB" id="FungiDB:BDV34DRAFT_195081"/>
<evidence type="ECO:0000313" key="2">
    <source>
        <dbReference type="EMBL" id="KAB8205715.1"/>
    </source>
</evidence>
<dbReference type="Proteomes" id="UP000326532">
    <property type="component" value="Unassembled WGS sequence"/>
</dbReference>
<keyword evidence="3" id="KW-1185">Reference proteome</keyword>
<reference evidence="2 3" key="1">
    <citation type="submission" date="2019-04" db="EMBL/GenBank/DDBJ databases">
        <title>Fungal friends and foes A comparative genomics study of 23 Aspergillus species from section Flavi.</title>
        <authorList>
            <consortium name="DOE Joint Genome Institute"/>
            <person name="Kjaerbolling I."/>
            <person name="Vesth T.C."/>
            <person name="Frisvad J.C."/>
            <person name="Nybo J.L."/>
            <person name="Theobald S."/>
            <person name="Kildgaard S."/>
            <person name="Petersen T.I."/>
            <person name="Kuo A."/>
            <person name="Sato A."/>
            <person name="Lyhne E.K."/>
            <person name="Kogle M.E."/>
            <person name="Wiebenga A."/>
            <person name="Kun R.S."/>
            <person name="Lubbers R.J."/>
            <person name="Makela M.R."/>
            <person name="Barry K."/>
            <person name="Chovatia M."/>
            <person name="Clum A."/>
            <person name="Daum C."/>
            <person name="Haridas S."/>
            <person name="He G."/>
            <person name="LaButti K."/>
            <person name="Lipzen A."/>
            <person name="Mondo S."/>
            <person name="Pangilinan J."/>
            <person name="Riley R."/>
            <person name="Salamov A."/>
            <person name="Simmons B.A."/>
            <person name="Magnuson J.K."/>
            <person name="Henrissat B."/>
            <person name="Mortensen U.H."/>
            <person name="Larsen T.O."/>
            <person name="De vries R.P."/>
            <person name="Grigoriev I.V."/>
            <person name="Machida M."/>
            <person name="Baker S.E."/>
            <person name="Andersen M.R."/>
        </authorList>
    </citation>
    <scope>NUCLEOTIDE SEQUENCE [LARGE SCALE GENOMIC DNA]</scope>
    <source>
        <strain evidence="2 3">CBS 117618</strain>
    </source>
</reference>
<name>A0A5N6DKS5_ASPPA</name>
<evidence type="ECO:0000313" key="3">
    <source>
        <dbReference type="Proteomes" id="UP000326532"/>
    </source>
</evidence>
<protein>
    <submittedName>
        <fullName evidence="2">Uncharacterized protein</fullName>
    </submittedName>
</protein>
<accession>A0A5N6DKS5</accession>